<dbReference type="SMART" id="SM00612">
    <property type="entry name" value="Kelch"/>
    <property type="match status" value="12"/>
</dbReference>
<evidence type="ECO:0000313" key="6">
    <source>
        <dbReference type="Proteomes" id="UP000663845"/>
    </source>
</evidence>
<evidence type="ECO:0000313" key="5">
    <source>
        <dbReference type="EMBL" id="CAF0849990.1"/>
    </source>
</evidence>
<sequence>MEIETLILNGDGETKETIGKRKHENKFQWNILHASIGILIMIVISVSIGINLLSSRKYIQKEIRQDHREIILKAIFSTDFIPDDDKKSFQIENLDEITNELNEMLNKTKIVVIQGIFHNYFTLKKSLELKCLNHLYGKILQLNILISSSSSDQWNINELKNEFHRMLIFPLTIQLPNKQYQTIPMKICSLTEISEDNSISIRLKKDSFQSTIRTKRKKFSLDRILKRSVCLMNPGKISLVLMAGEKGTEIRDYKNNQINLLNQNHLSVTIYEHTVYLIRIELDCSWQLNSDLFEKGCNLAQDVNVYIDINNDGVFQSNESGIPFHWPITSYMAQGIYDLQLYIPFIENKHLTNGKHRMMINVMSTDNYQEICQDKQYNESRFYDINIISRTTEISPTIDTTPSIILHNIDCSIDLGKIIVVIMGGEYQTQIFDDISRNDLVKKNSLNNDNRQSIIFYENTVYQVRIQLNCSQEWNNDLSKDNCELNYDINVWIDLNDDNIYQNEENAAPYRWPLHSYTPRGVYDLQISIPIIHTTTNKFGPYKMQIFTTLNDQYRYQCTNQNFKDIREYTVYIIPINTKNLDDIEIPHLMLNNDENLCSMKNGEIVLVTMSGEQGSHIRDNILKDILSEKQNRHHLNVYLYENVNYQIRIQLDCLNKVNCNFVQDVNILIDFNNDNIFEQSESRIPHRSPLRSSIPFGIYDLNIYIPSVDEISIKSGQHRMKVIVKSSDEYINKCGNNDYYHTREYMINIISKTDSTILNDPIPIVNPTYPTTVEIFFSKQGSTDSEQFNTTESIPKIQQGKGCKCWWILIFDFLIVLILLILLICCLLYKCNMFKRCKRNRPTEPTPRKKPTLPIPDPPITPICPIVQPPPRPVSLIEPIVQTPPKPDLPIEPKPSPLPPPIDLSPIVIGQLEWFPAGPMTNARRSHRALLLSNGKVLITGGFNYGSLNNPELYDSSTNTWITIERINDTRSTNTSRTSGHGTELVTGQLPNHHFIDSVELYDPSNESWTNLPNMNIARGGHTTSLLSNEQILIAGGYTNGKYLNNTELFNPSTLTWTNTCPMNDARAEHTVSILKNGKVLVAAGFEYYHWLNSAEIYDPKTQIWARTGYMNYSRSKHTSSLLRNGQILITGGYSCGHWLNTAELYDPLTETWKITNDMNIARGEHTESVLTNGKVLIAGGYNRGALNDVELYDPETETWTIITNMNYPRFSHTASLLNNGYLLIIGGVNNNALNTVELYDPSRGTWTIIENLKDARGEHTATVLTDKWFPVGPMTNARRSHRALLLSNGKVLITGGFNYGSLNNPELYDSSTNTWITIERINDTRSTNTSRTSEHETELVTGQLPNHHFIDSVELYDPSNESWTNLPNMNIARGGHTTSLLSNEQILVAGGYTNGKYLNNTELFNPSTLTWTNTCPMNDARAEHTVSILKNGKVLVAAGFEYYHWLNSAEIYDPKTQIWTRTGYMNYSRSKHTSSLLRNGQILITGGYSCGHWLNTAELYDPLTETWKITNDMNIARGEHTESVLTNEFNMDPQRFLELLKDIAWDEKSLTQLRDSSNNVMVVGIGIRESQTDELKVQKWSSRIQQSLMEMKIINLLVRYINGDTTPASVTDHL</sequence>
<keyword evidence="3" id="KW-1133">Transmembrane helix</keyword>
<feature type="transmembrane region" description="Helical" evidence="3">
    <location>
        <begin position="807"/>
        <end position="830"/>
    </location>
</feature>
<dbReference type="Gene3D" id="2.130.10.80">
    <property type="entry name" value="Galactose oxidase/kelch, beta-propeller"/>
    <property type="match status" value="2"/>
</dbReference>
<reference evidence="5" key="1">
    <citation type="submission" date="2021-02" db="EMBL/GenBank/DDBJ databases">
        <authorList>
            <person name="Nowell W R."/>
        </authorList>
    </citation>
    <scope>NUCLEOTIDE SEQUENCE</scope>
</reference>
<proteinExistence type="predicted"/>
<keyword evidence="3" id="KW-0472">Membrane</keyword>
<dbReference type="Gene3D" id="2.120.10.80">
    <property type="entry name" value="Kelch-type beta propeller"/>
    <property type="match status" value="3"/>
</dbReference>
<dbReference type="Proteomes" id="UP000663845">
    <property type="component" value="Unassembled WGS sequence"/>
</dbReference>
<feature type="transmembrane region" description="Helical" evidence="3">
    <location>
        <begin position="31"/>
        <end position="53"/>
    </location>
</feature>
<keyword evidence="3" id="KW-0812">Transmembrane</keyword>
<gene>
    <name evidence="5" type="ORF">JYZ213_LOCUS7843</name>
</gene>
<dbReference type="EMBL" id="CAJNOG010000052">
    <property type="protein sequence ID" value="CAF0849990.1"/>
    <property type="molecule type" value="Genomic_DNA"/>
</dbReference>
<evidence type="ECO:0000259" key="4">
    <source>
        <dbReference type="Pfam" id="PF20009"/>
    </source>
</evidence>
<evidence type="ECO:0000256" key="1">
    <source>
        <dbReference type="ARBA" id="ARBA00022441"/>
    </source>
</evidence>
<dbReference type="SUPFAM" id="SSF50965">
    <property type="entry name" value="Galactose oxidase, central domain"/>
    <property type="match status" value="1"/>
</dbReference>
<dbReference type="InterPro" id="IPR045474">
    <property type="entry name" value="GEVED"/>
</dbReference>
<dbReference type="InterPro" id="IPR011043">
    <property type="entry name" value="Gal_Oxase/kelch_b-propeller"/>
</dbReference>
<comment type="caution">
    <text evidence="5">The sequence shown here is derived from an EMBL/GenBank/DDBJ whole genome shotgun (WGS) entry which is preliminary data.</text>
</comment>
<dbReference type="Pfam" id="PF24681">
    <property type="entry name" value="Kelch_KLHDC2_KLHL20_DRC7"/>
    <property type="match status" value="2"/>
</dbReference>
<dbReference type="PANTHER" id="PTHR46344">
    <property type="entry name" value="OS02G0202900 PROTEIN"/>
    <property type="match status" value="1"/>
</dbReference>
<dbReference type="InterPro" id="IPR015915">
    <property type="entry name" value="Kelch-typ_b-propeller"/>
</dbReference>
<keyword evidence="2" id="KW-0677">Repeat</keyword>
<accession>A0A813VYE6</accession>
<name>A0A813VYE6_9BILA</name>
<evidence type="ECO:0000256" key="2">
    <source>
        <dbReference type="ARBA" id="ARBA00022737"/>
    </source>
</evidence>
<dbReference type="Pfam" id="PF01344">
    <property type="entry name" value="Kelch_1"/>
    <property type="match status" value="3"/>
</dbReference>
<dbReference type="InterPro" id="IPR037293">
    <property type="entry name" value="Gal_Oxidase_central_sf"/>
</dbReference>
<evidence type="ECO:0000256" key="3">
    <source>
        <dbReference type="SAM" id="Phobius"/>
    </source>
</evidence>
<dbReference type="Pfam" id="PF20009">
    <property type="entry name" value="GEVED"/>
    <property type="match status" value="1"/>
</dbReference>
<dbReference type="PANTHER" id="PTHR46344:SF27">
    <property type="entry name" value="KELCH REPEAT SUPERFAMILY PROTEIN"/>
    <property type="match status" value="1"/>
</dbReference>
<keyword evidence="1" id="KW-0880">Kelch repeat</keyword>
<dbReference type="InterPro" id="IPR006652">
    <property type="entry name" value="Kelch_1"/>
</dbReference>
<feature type="domain" description="GEVED" evidence="4">
    <location>
        <begin position="666"/>
        <end position="749"/>
    </location>
</feature>
<organism evidence="5 6">
    <name type="scientific">Adineta steineri</name>
    <dbReference type="NCBI Taxonomy" id="433720"/>
    <lineage>
        <taxon>Eukaryota</taxon>
        <taxon>Metazoa</taxon>
        <taxon>Spiralia</taxon>
        <taxon>Gnathifera</taxon>
        <taxon>Rotifera</taxon>
        <taxon>Eurotatoria</taxon>
        <taxon>Bdelloidea</taxon>
        <taxon>Adinetida</taxon>
        <taxon>Adinetidae</taxon>
        <taxon>Adineta</taxon>
    </lineage>
</organism>
<protein>
    <recommendedName>
        <fullName evidence="4">GEVED domain-containing protein</fullName>
    </recommendedName>
</protein>
<dbReference type="SUPFAM" id="SSF117281">
    <property type="entry name" value="Kelch motif"/>
    <property type="match status" value="2"/>
</dbReference>